<dbReference type="PANTHER" id="PTHR12029">
    <property type="entry name" value="RNA METHYLTRANSFERASE"/>
    <property type="match status" value="1"/>
</dbReference>
<gene>
    <name evidence="15" type="primary">tarbp1</name>
</gene>
<dbReference type="Proteomes" id="UP000694557">
    <property type="component" value="Unassembled WGS sequence"/>
</dbReference>
<dbReference type="Pfam" id="PF25050">
    <property type="entry name" value="TARBP1"/>
    <property type="match status" value="1"/>
</dbReference>
<evidence type="ECO:0000256" key="3">
    <source>
        <dbReference type="ARBA" id="ARBA00022603"/>
    </source>
</evidence>
<dbReference type="CTD" id="6894"/>
<dbReference type="GO" id="GO:0030488">
    <property type="term" value="P:tRNA methylation"/>
    <property type="evidence" value="ECO:0007669"/>
    <property type="project" value="InterPro"/>
</dbReference>
<dbReference type="GO" id="GO:0003723">
    <property type="term" value="F:RNA binding"/>
    <property type="evidence" value="ECO:0007669"/>
    <property type="project" value="UniProtKB-KW"/>
</dbReference>
<evidence type="ECO:0000259" key="13">
    <source>
        <dbReference type="Pfam" id="PF00588"/>
    </source>
</evidence>
<comment type="similarity">
    <text evidence="1">Belongs to the class IV-like SAM-binding methyltransferase superfamily. RNA methyltransferase TrmH family.</text>
</comment>
<feature type="domain" description="TARBP1" evidence="14">
    <location>
        <begin position="282"/>
        <end position="395"/>
    </location>
</feature>
<evidence type="ECO:0000256" key="2">
    <source>
        <dbReference type="ARBA" id="ARBA00011407"/>
    </source>
</evidence>
<evidence type="ECO:0000256" key="6">
    <source>
        <dbReference type="ARBA" id="ARBA00022884"/>
    </source>
</evidence>
<comment type="subunit">
    <text evidence="2">Monomer and homodimer.</text>
</comment>
<comment type="catalytic activity">
    <reaction evidence="8">
        <text>guanosine(18) in tRNA + S-adenosyl-L-methionine = 2'-O-methylguanosine(18) in tRNA + S-adenosyl-L-homocysteine + H(+)</text>
        <dbReference type="Rhea" id="RHEA:20077"/>
        <dbReference type="Rhea" id="RHEA-COMP:10190"/>
        <dbReference type="Rhea" id="RHEA-COMP:10192"/>
        <dbReference type="ChEBI" id="CHEBI:15378"/>
        <dbReference type="ChEBI" id="CHEBI:57856"/>
        <dbReference type="ChEBI" id="CHEBI:59789"/>
        <dbReference type="ChEBI" id="CHEBI:74269"/>
        <dbReference type="ChEBI" id="CHEBI:74445"/>
        <dbReference type="EC" id="2.1.1.34"/>
    </reaction>
    <physiologicalReaction direction="left-to-right" evidence="8">
        <dbReference type="Rhea" id="RHEA:20078"/>
    </physiologicalReaction>
</comment>
<dbReference type="Ensembl" id="ENSOKIT00005105630.1">
    <property type="protein sequence ID" value="ENSOKIP00005098570.1"/>
    <property type="gene ID" value="ENSOKIG00005043198.1"/>
</dbReference>
<protein>
    <recommendedName>
        <fullName evidence="11">tRNA (guanosine(18)-2'-O)-methyltransferase TARBP1</fullName>
        <ecNumber evidence="10">2.1.1.34</ecNumber>
    </recommendedName>
    <alternativeName>
        <fullName evidence="12">TAR RNA-binding protein 1</fullName>
    </alternativeName>
</protein>
<keyword evidence="5" id="KW-0949">S-adenosyl-L-methionine</keyword>
<comment type="function">
    <text evidence="9">S-adenosyl-L-methionine-dependent 2'-O-ribose methyltransferase that catalyzes the formation of 2'-O-methylguanosine at position 18 (Gm18) in a subset of tRNA. Selectively mediates Gm18 methylation of tRNAGln-TTG/CTG and tRNASer-TGA/GCT. Gm18 modification can enhance the stability of modified tRNAs.</text>
</comment>
<evidence type="ECO:0000259" key="14">
    <source>
        <dbReference type="Pfam" id="PF25050"/>
    </source>
</evidence>
<evidence type="ECO:0000256" key="9">
    <source>
        <dbReference type="ARBA" id="ARBA00093361"/>
    </source>
</evidence>
<dbReference type="InterPro" id="IPR056921">
    <property type="entry name" value="TARBP1_dom"/>
</dbReference>
<dbReference type="CDD" id="cd18091">
    <property type="entry name" value="SpoU-like_TRM3-like"/>
    <property type="match status" value="1"/>
</dbReference>
<dbReference type="KEGG" id="oki:109878993"/>
<evidence type="ECO:0000256" key="1">
    <source>
        <dbReference type="ARBA" id="ARBA00007228"/>
    </source>
</evidence>
<evidence type="ECO:0000256" key="11">
    <source>
        <dbReference type="ARBA" id="ARBA00093636"/>
    </source>
</evidence>
<dbReference type="RefSeq" id="XP_031668962.1">
    <property type="nucleotide sequence ID" value="XM_031813102.1"/>
</dbReference>
<keyword evidence="16" id="KW-1185">Reference proteome</keyword>
<evidence type="ECO:0000256" key="10">
    <source>
        <dbReference type="ARBA" id="ARBA00093594"/>
    </source>
</evidence>
<sequence length="1670" mass="186369">MSSILINALLSSCHDPDTLFNTLCWPTDSWPDTERVEALTTFIDGIGKLPQSDTSDDGDKVAFSIAKRDTFLRKVESIIWTQCLPLLLKVSNGDGACRGKRVPDGRAEITIAVCRLLSVCINTLCDTAVSGRVARAVLPSFQLPDGETEEELPGQGEGRLGIDVAIEAMSVILPVLSSNEELTTSILSSALSCIKTLPDALVSKITVRLIFTLLNCYSEDGIASKLRFILEDLCNWHKSDSPNTDSPVVTERALLCLTTLSDYLFSPAKLQQHTLSQSLSYTRPDPRRSLQFWRILQDGLTHKDNVSRKRALYLLKRCVALSEDEAVEFPSSSVSSEDNDEIIFRWAPDRCKLLREFWEDYALVMETLEENQIHVVRPVLNRIHTLIQTAANDSQGVSLFHPSWLLGVYQRMFHSENKSVMREGVDHLLELQVLRRPAFALAFSQFILGPFMDVMSESSLFHRTAGQSVGECPELGVKLQVFMVTFFSSLPQENRGPVLLQLVQRLGSQHWCAVPILFLSRALSHLPPCPLLGPDGLQALREVLRCTMITHQVLLRGAAQCFLLNSALSLTDVTLVTLDDVFSLLVHFRADESLRRGTPLWNQLCDWLADSEGSFRPCVRESADGTSTSPERETVRGYVQHQMELFLRVPASTDQTDSVPDPGEAELLAKAILLCVDIEGRTQRSGGEQTTGVSGGMDSLLRPLLDTLSRLHTNVYLPLRKTDKSLQLLLRLLQLTPARHTSAAVLQLTPARHTPAAVEKEQEDSVTVSMETLVLGVVEPIQEFILRRLSGELQELCDVERAELYLSVLKEAVLMYSVLEWNHSKVQEAYFPRLLRYVLRTLEADQIPSVAGQVSRAVAMASLAMTCEVAALGVFNLQSETTILLVHLSSYFYSPAPPPAPPLSLVNFNQTLLKPPTAAQSTDVSEQGPLLKDWGRMAAHFIRDQWTCLGYGRRVGPPGPLELPRASGSLQAAIEALSLLPSGLVLPVLDFMASMLPQVALSEEALCVEAVTVSWKLVLGLSSNPHDFWPTLQGFVTMAFHHSLLELTEEQAPGLTVTLQQIAVELMELSQAKTGVFNVLIQHCCHTWLPSDPGSEGQSQSDAMFSSALLHLDILAEACVYGPVFRRDQRLIQEVQVYVERLGEECAANTAVPSDNRDDQFPRVCVVAFLSRLQPSNQLHERLMEELVLCLLKKDEAISKSKQRYYSNSLQHRVKNRVWQTLLMLLPKLRGEFVGTVLGRVFEAGFVSNQASVKYLIEWKMVLILVQYPEHIDRLWACFSVDQEKTKTSVCTFLSVLVHLNIIMPQLKEKAVQWRKALDVILQWCFSHNFSVRLYALLALKRVWGLEGARAEAEGGADGLGGLATVVKACLHQAEAMQSTGNASKNWTRIQDHFFFGVFHPVRDYSVETIFYTFPSLSEVFEDEWIPPWKFEKLVDFSQSASLPLRNPVPDLSQIQPGDWIQQDKGDQDGEERWAEVQKKMTPWRLGIQEQEPELGLVPQQRAARLGKLHSALLVVASLIDKPTNLGGLCRTCEIFGASALVLDSLRHVSDKHFQALSVSSELWLPLLEVKPVELADFLQLKKREGYCIVGVEQTANSQSLKDYKFPEKTLLLLGNEREGIPANLLQLLDVCVEIPQQGVIRSLNVHVSAALLVWEYTRQYLPTTGVKSD</sequence>
<dbReference type="FunFam" id="3.40.1280.10:FF:000010">
    <property type="entry name" value="probable methyltransferase TARBP1"/>
    <property type="match status" value="1"/>
</dbReference>
<proteinExistence type="inferred from homology"/>
<dbReference type="Gene3D" id="3.40.1280.10">
    <property type="match status" value="1"/>
</dbReference>
<keyword evidence="4" id="KW-0808">Transferase</keyword>
<name>A0A8C7K6L2_ONCKI</name>
<dbReference type="InterPro" id="IPR016024">
    <property type="entry name" value="ARM-type_fold"/>
</dbReference>
<reference evidence="15" key="2">
    <citation type="submission" date="2025-09" db="UniProtKB">
        <authorList>
            <consortium name="Ensembl"/>
        </authorList>
    </citation>
    <scope>IDENTIFICATION</scope>
</reference>
<dbReference type="GeneTree" id="ENSGT00390000003939"/>
<evidence type="ECO:0000256" key="4">
    <source>
        <dbReference type="ARBA" id="ARBA00022679"/>
    </source>
</evidence>
<dbReference type="SUPFAM" id="SSF48371">
    <property type="entry name" value="ARM repeat"/>
    <property type="match status" value="1"/>
</dbReference>
<evidence type="ECO:0000313" key="15">
    <source>
        <dbReference type="Ensembl" id="ENSOKIP00005098570.1"/>
    </source>
</evidence>
<dbReference type="InterPro" id="IPR001537">
    <property type="entry name" value="SpoU_MeTrfase"/>
</dbReference>
<dbReference type="GO" id="GO:0141100">
    <property type="term" value="F:tRNA (guanine(18)-2'-O)-methyltransferase activity"/>
    <property type="evidence" value="ECO:0007669"/>
    <property type="project" value="UniProtKB-EC"/>
</dbReference>
<dbReference type="InterPro" id="IPR025806">
    <property type="entry name" value="TARBP1"/>
</dbReference>
<keyword evidence="6" id="KW-0694">RNA-binding</keyword>
<evidence type="ECO:0000256" key="8">
    <source>
        <dbReference type="ARBA" id="ARBA00093266"/>
    </source>
</evidence>
<accession>A0A8C7K6L2</accession>
<evidence type="ECO:0000313" key="16">
    <source>
        <dbReference type="Proteomes" id="UP000694557"/>
    </source>
</evidence>
<organism evidence="15 16">
    <name type="scientific">Oncorhynchus kisutch</name>
    <name type="common">Coho salmon</name>
    <name type="synonym">Salmo kisutch</name>
    <dbReference type="NCBI Taxonomy" id="8019"/>
    <lineage>
        <taxon>Eukaryota</taxon>
        <taxon>Metazoa</taxon>
        <taxon>Chordata</taxon>
        <taxon>Craniata</taxon>
        <taxon>Vertebrata</taxon>
        <taxon>Euteleostomi</taxon>
        <taxon>Actinopterygii</taxon>
        <taxon>Neopterygii</taxon>
        <taxon>Teleostei</taxon>
        <taxon>Protacanthopterygii</taxon>
        <taxon>Salmoniformes</taxon>
        <taxon>Salmonidae</taxon>
        <taxon>Salmoninae</taxon>
        <taxon>Oncorhynchus</taxon>
    </lineage>
</organism>
<dbReference type="GeneID" id="109878993"/>
<reference evidence="15" key="1">
    <citation type="submission" date="2025-08" db="UniProtKB">
        <authorList>
            <consortium name="Ensembl"/>
        </authorList>
    </citation>
    <scope>IDENTIFICATION</scope>
</reference>
<dbReference type="InterPro" id="IPR029028">
    <property type="entry name" value="Alpha/beta_knot_MTases"/>
</dbReference>
<dbReference type="InterPro" id="IPR029026">
    <property type="entry name" value="tRNA_m1G_MTases_N"/>
</dbReference>
<evidence type="ECO:0000256" key="5">
    <source>
        <dbReference type="ARBA" id="ARBA00022691"/>
    </source>
</evidence>
<dbReference type="InterPro" id="IPR044748">
    <property type="entry name" value="Trm3/TARBP1_C"/>
</dbReference>
<evidence type="ECO:0000256" key="12">
    <source>
        <dbReference type="ARBA" id="ARBA00093656"/>
    </source>
</evidence>
<keyword evidence="3" id="KW-0489">Methyltransferase</keyword>
<dbReference type="SUPFAM" id="SSF75217">
    <property type="entry name" value="alpha/beta knot"/>
    <property type="match status" value="1"/>
</dbReference>
<dbReference type="InterPro" id="IPR045330">
    <property type="entry name" value="TRM3/TARBP1"/>
</dbReference>
<dbReference type="Pfam" id="PF00588">
    <property type="entry name" value="SpoU_methylase"/>
    <property type="match status" value="1"/>
</dbReference>
<dbReference type="EC" id="2.1.1.34" evidence="10"/>
<keyword evidence="7" id="KW-0007">Acetylation</keyword>
<dbReference type="PANTHER" id="PTHR12029:SF11">
    <property type="entry name" value="METHYLTRANSFERASE TARBP1-RELATED"/>
    <property type="match status" value="1"/>
</dbReference>
<evidence type="ECO:0000256" key="7">
    <source>
        <dbReference type="ARBA" id="ARBA00022990"/>
    </source>
</evidence>
<dbReference type="PROSITE" id="PS51624">
    <property type="entry name" value="SAM_MT_TRMH_2"/>
    <property type="match status" value="1"/>
</dbReference>
<feature type="domain" description="tRNA/rRNA methyltransferase SpoU type" evidence="13">
    <location>
        <begin position="1513"/>
        <end position="1654"/>
    </location>
</feature>